<dbReference type="Pfam" id="PF18198">
    <property type="entry name" value="AAA_lid_11"/>
    <property type="match status" value="1"/>
</dbReference>
<dbReference type="AlphaFoldDB" id="T1ESR1"/>
<evidence type="ECO:0000313" key="5">
    <source>
        <dbReference type="EnsemblMetazoa" id="HelroP162497"/>
    </source>
</evidence>
<dbReference type="EMBL" id="KB097143">
    <property type="protein sequence ID" value="ESN99019.1"/>
    <property type="molecule type" value="Genomic_DNA"/>
</dbReference>
<dbReference type="RefSeq" id="XP_009022933.1">
    <property type="nucleotide sequence ID" value="XM_009024685.1"/>
</dbReference>
<reference evidence="4 6" key="2">
    <citation type="journal article" date="2013" name="Nature">
        <title>Insights into bilaterian evolution from three spiralian genomes.</title>
        <authorList>
            <person name="Simakov O."/>
            <person name="Marletaz F."/>
            <person name="Cho S.J."/>
            <person name="Edsinger-Gonzales E."/>
            <person name="Havlak P."/>
            <person name="Hellsten U."/>
            <person name="Kuo D.H."/>
            <person name="Larsson T."/>
            <person name="Lv J."/>
            <person name="Arendt D."/>
            <person name="Savage R."/>
            <person name="Osoegawa K."/>
            <person name="de Jong P."/>
            <person name="Grimwood J."/>
            <person name="Chapman J.A."/>
            <person name="Shapiro H."/>
            <person name="Aerts A."/>
            <person name="Otillar R.P."/>
            <person name="Terry A.Y."/>
            <person name="Boore J.L."/>
            <person name="Grigoriev I.V."/>
            <person name="Lindberg D.R."/>
            <person name="Seaver E.C."/>
            <person name="Weisblat D.A."/>
            <person name="Putnam N.H."/>
            <person name="Rokhsar D.S."/>
        </authorList>
    </citation>
    <scope>NUCLEOTIDE SEQUENCE</scope>
</reference>
<dbReference type="GO" id="GO:0051959">
    <property type="term" value="F:dynein light intermediate chain binding"/>
    <property type="evidence" value="ECO:0007669"/>
    <property type="project" value="InterPro"/>
</dbReference>
<dbReference type="PANTHER" id="PTHR22878:SF63">
    <property type="entry name" value="DYNEIN AXONEMAL HEAVY CHAIN 10"/>
    <property type="match status" value="1"/>
</dbReference>
<gene>
    <name evidence="5" type="primary">20199611</name>
    <name evidence="4" type="ORF">HELRODRAFT_162497</name>
</gene>
<dbReference type="InParanoid" id="T1ESR1"/>
<dbReference type="InterPro" id="IPR026983">
    <property type="entry name" value="DHC"/>
</dbReference>
<dbReference type="GO" id="GO:0030286">
    <property type="term" value="C:dynein complex"/>
    <property type="evidence" value="ECO:0007669"/>
    <property type="project" value="InterPro"/>
</dbReference>
<evidence type="ECO:0000259" key="2">
    <source>
        <dbReference type="Pfam" id="PF18198"/>
    </source>
</evidence>
<dbReference type="OrthoDB" id="10251809at2759"/>
<dbReference type="Pfam" id="PF18199">
    <property type="entry name" value="Dynein_C"/>
    <property type="match status" value="1"/>
</dbReference>
<dbReference type="EnsemblMetazoa" id="HelroT162497">
    <property type="protein sequence ID" value="HelroP162497"/>
    <property type="gene ID" value="HelroG162497"/>
</dbReference>
<reference evidence="6" key="1">
    <citation type="submission" date="2012-12" db="EMBL/GenBank/DDBJ databases">
        <authorList>
            <person name="Hellsten U."/>
            <person name="Grimwood J."/>
            <person name="Chapman J.A."/>
            <person name="Shapiro H."/>
            <person name="Aerts A."/>
            <person name="Otillar R.P."/>
            <person name="Terry A.Y."/>
            <person name="Boore J.L."/>
            <person name="Simakov O."/>
            <person name="Marletaz F."/>
            <person name="Cho S.-J."/>
            <person name="Edsinger-Gonzales E."/>
            <person name="Havlak P."/>
            <person name="Kuo D.-H."/>
            <person name="Larsson T."/>
            <person name="Lv J."/>
            <person name="Arendt D."/>
            <person name="Savage R."/>
            <person name="Osoegawa K."/>
            <person name="de Jong P."/>
            <person name="Lindberg D.R."/>
            <person name="Seaver E.C."/>
            <person name="Weisblat D.A."/>
            <person name="Putnam N.H."/>
            <person name="Grigoriev I.V."/>
            <person name="Rokhsar D.S."/>
        </authorList>
    </citation>
    <scope>NUCLEOTIDE SEQUENCE</scope>
</reference>
<dbReference type="eggNOG" id="KOG3595">
    <property type="taxonomic scope" value="Eukaryota"/>
</dbReference>
<proteinExistence type="predicted"/>
<dbReference type="GO" id="GO:0007018">
    <property type="term" value="P:microtubule-based movement"/>
    <property type="evidence" value="ECO:0007669"/>
    <property type="project" value="InterPro"/>
</dbReference>
<evidence type="ECO:0008006" key="7">
    <source>
        <dbReference type="Google" id="ProtNLM"/>
    </source>
</evidence>
<dbReference type="Gene3D" id="1.10.8.720">
    <property type="entry name" value="Region D6 of dynein motor"/>
    <property type="match status" value="1"/>
</dbReference>
<feature type="domain" description="Dynein heavy chain C-terminal" evidence="3">
    <location>
        <begin position="174"/>
        <end position="303"/>
    </location>
</feature>
<keyword evidence="6" id="KW-1185">Reference proteome</keyword>
<evidence type="ECO:0000256" key="1">
    <source>
        <dbReference type="SAM" id="MobiDB-lite"/>
    </source>
</evidence>
<sequence>MKGLKACLRQTYSAVTKDLFDTHNAPQWKPLLYNLAFLHTVIQERKKFGAIGWNIPYEFNMADFTSSAMYLLNYFEDADLRKGVSWNSIRYMLGEIQYGGRVTDNCDNRLLNSYMQTWFGEHIMDKSFQYFNGYKLPSFKTMSEYRAYIDNLPSVDRPEVFGLHGNADLLYQSNTAGSMLSCILNIQPKTVSTSSSAGKKDEGGKEVESRENTVKELVDSMLKKMPEEYNEHLLSEQLQKLGVIQPMTIFLKQEVMRMKKLLSSIHVTLNNLQLAIEGSICMSDELQNILDSLYDAIVPHGWVKGFLTATLQEIARKHSGWSLDNVSIVCEVSKVFKEDVSMVPNEDLNHVIVAAGGFDQSTKAISASGVLSNLLFANHKEANTGILLHAKDATNNGYSRTVVQCKDKDVLVMLVNLCHESHADEVWISEGTSSQKIFVPVHTIFSSMPIDVRQSLIGFHSITGCDTTSQPNGISKKTAWEFYKKS</sequence>
<dbReference type="Gene3D" id="1.20.1270.280">
    <property type="match status" value="1"/>
</dbReference>
<dbReference type="CTD" id="20199611"/>
<protein>
    <recommendedName>
        <fullName evidence="7">Dynein heavy chain AAA lid domain-containing protein</fullName>
    </recommendedName>
</protein>
<organism evidence="5 6">
    <name type="scientific">Helobdella robusta</name>
    <name type="common">Californian leech</name>
    <dbReference type="NCBI Taxonomy" id="6412"/>
    <lineage>
        <taxon>Eukaryota</taxon>
        <taxon>Metazoa</taxon>
        <taxon>Spiralia</taxon>
        <taxon>Lophotrochozoa</taxon>
        <taxon>Annelida</taxon>
        <taxon>Clitellata</taxon>
        <taxon>Hirudinea</taxon>
        <taxon>Rhynchobdellida</taxon>
        <taxon>Glossiphoniidae</taxon>
        <taxon>Helobdella</taxon>
    </lineage>
</organism>
<dbReference type="KEGG" id="hro:HELRODRAFT_162497"/>
<accession>T1ESR1</accession>
<name>T1ESR1_HELRO</name>
<dbReference type="STRING" id="6412.T1ESR1"/>
<evidence type="ECO:0000313" key="6">
    <source>
        <dbReference type="Proteomes" id="UP000015101"/>
    </source>
</evidence>
<dbReference type="InterPro" id="IPR041228">
    <property type="entry name" value="Dynein_C"/>
</dbReference>
<dbReference type="GO" id="GO:0045505">
    <property type="term" value="F:dynein intermediate chain binding"/>
    <property type="evidence" value="ECO:0007669"/>
    <property type="project" value="InterPro"/>
</dbReference>
<dbReference type="InterPro" id="IPR041658">
    <property type="entry name" value="AAA_lid_11"/>
</dbReference>
<dbReference type="GeneID" id="20199611"/>
<dbReference type="PANTHER" id="PTHR22878">
    <property type="entry name" value="DYNEIN HEAVY CHAIN 6, AXONEMAL-LIKE-RELATED"/>
    <property type="match status" value="1"/>
</dbReference>
<feature type="region of interest" description="Disordered" evidence="1">
    <location>
        <begin position="192"/>
        <end position="212"/>
    </location>
</feature>
<reference evidence="5" key="3">
    <citation type="submission" date="2015-06" db="UniProtKB">
        <authorList>
            <consortium name="EnsemblMetazoa"/>
        </authorList>
    </citation>
    <scope>IDENTIFICATION</scope>
</reference>
<evidence type="ECO:0000313" key="4">
    <source>
        <dbReference type="EMBL" id="ESN99019.1"/>
    </source>
</evidence>
<feature type="compositionally biased region" description="Basic and acidic residues" evidence="1">
    <location>
        <begin position="198"/>
        <end position="212"/>
    </location>
</feature>
<dbReference type="HOGENOM" id="CLU_561742_0_0_1"/>
<dbReference type="InterPro" id="IPR042219">
    <property type="entry name" value="AAA_lid_11_sf"/>
</dbReference>
<dbReference type="FunFam" id="1.10.8.720:FF:000004">
    <property type="entry name" value="Dynein heavy chain 5, axonemal"/>
    <property type="match status" value="1"/>
</dbReference>
<evidence type="ECO:0000259" key="3">
    <source>
        <dbReference type="Pfam" id="PF18199"/>
    </source>
</evidence>
<feature type="domain" description="Dynein heavy chain AAA lid" evidence="2">
    <location>
        <begin position="28"/>
        <end position="167"/>
    </location>
</feature>
<dbReference type="Proteomes" id="UP000015101">
    <property type="component" value="Unassembled WGS sequence"/>
</dbReference>
<dbReference type="EMBL" id="AMQM01001098">
    <property type="status" value="NOT_ANNOTATED_CDS"/>
    <property type="molecule type" value="Genomic_DNA"/>
</dbReference>